<feature type="binding site" evidence="19">
    <location>
        <begin position="183"/>
        <end position="184"/>
    </location>
    <ligand>
        <name>ATP</name>
        <dbReference type="ChEBI" id="CHEBI:30616"/>
    </ligand>
</feature>
<dbReference type="GO" id="GO:0000049">
    <property type="term" value="F:tRNA binding"/>
    <property type="evidence" value="ECO:0007669"/>
    <property type="project" value="UniProtKB-UniRule"/>
</dbReference>
<evidence type="ECO:0000256" key="5">
    <source>
        <dbReference type="ARBA" id="ARBA00022679"/>
    </source>
</evidence>
<comment type="caution">
    <text evidence="21">The sequence shown here is derived from an EMBL/GenBank/DDBJ whole genome shotgun (WGS) entry which is preliminary data.</text>
</comment>
<feature type="binding site" evidence="19">
    <location>
        <position position="296"/>
    </location>
    <ligand>
        <name>ATP</name>
        <dbReference type="ChEBI" id="CHEBI:30616"/>
    </ligand>
</feature>
<proteinExistence type="inferred from homology"/>
<evidence type="ECO:0000259" key="20">
    <source>
        <dbReference type="PROSITE" id="PS51165"/>
    </source>
</evidence>
<dbReference type="InterPro" id="IPR020536">
    <property type="entry name" value="ThiI_AANH"/>
</dbReference>
<gene>
    <name evidence="19" type="primary">thiI</name>
    <name evidence="21" type="ORF">CLV38_102116</name>
</gene>
<comment type="catalytic activity">
    <reaction evidence="10 19">
        <text>[ThiI sulfur-carrier protein]-S-sulfanyl-L-cysteine + a uridine in tRNA + 2 reduced [2Fe-2S]-[ferredoxin] + ATP + H(+) = [ThiI sulfur-carrier protein]-L-cysteine + a 4-thiouridine in tRNA + 2 oxidized [2Fe-2S]-[ferredoxin] + AMP + diphosphate</text>
        <dbReference type="Rhea" id="RHEA:24176"/>
        <dbReference type="Rhea" id="RHEA-COMP:10000"/>
        <dbReference type="Rhea" id="RHEA-COMP:10001"/>
        <dbReference type="Rhea" id="RHEA-COMP:13337"/>
        <dbReference type="Rhea" id="RHEA-COMP:13338"/>
        <dbReference type="Rhea" id="RHEA-COMP:13339"/>
        <dbReference type="Rhea" id="RHEA-COMP:13340"/>
        <dbReference type="ChEBI" id="CHEBI:15378"/>
        <dbReference type="ChEBI" id="CHEBI:29950"/>
        <dbReference type="ChEBI" id="CHEBI:30616"/>
        <dbReference type="ChEBI" id="CHEBI:33019"/>
        <dbReference type="ChEBI" id="CHEBI:33737"/>
        <dbReference type="ChEBI" id="CHEBI:33738"/>
        <dbReference type="ChEBI" id="CHEBI:61963"/>
        <dbReference type="ChEBI" id="CHEBI:65315"/>
        <dbReference type="ChEBI" id="CHEBI:136798"/>
        <dbReference type="ChEBI" id="CHEBI:456215"/>
        <dbReference type="EC" id="2.8.1.4"/>
    </reaction>
</comment>
<keyword evidence="5 19" id="KW-0808">Transferase</keyword>
<keyword evidence="3 19" id="KW-0963">Cytoplasm</keyword>
<dbReference type="Pfam" id="PF02926">
    <property type="entry name" value="THUMP"/>
    <property type="match status" value="1"/>
</dbReference>
<dbReference type="CDD" id="cd01712">
    <property type="entry name" value="PPase_ThiI"/>
    <property type="match status" value="1"/>
</dbReference>
<feature type="binding site" evidence="19">
    <location>
        <position position="287"/>
    </location>
    <ligand>
        <name>ATP</name>
        <dbReference type="ChEBI" id="CHEBI:30616"/>
    </ligand>
</feature>
<feature type="binding site" evidence="19">
    <location>
        <begin position="208"/>
        <end position="209"/>
    </location>
    <ligand>
        <name>ATP</name>
        <dbReference type="ChEBI" id="CHEBI:30616"/>
    </ligand>
</feature>
<dbReference type="OrthoDB" id="9773948at2"/>
<dbReference type="SUPFAM" id="SSF52402">
    <property type="entry name" value="Adenine nucleotide alpha hydrolases-like"/>
    <property type="match status" value="1"/>
</dbReference>
<dbReference type="GO" id="GO:0140741">
    <property type="term" value="F:tRNA-uracil-4 sulfurtransferase activity"/>
    <property type="evidence" value="ECO:0007669"/>
    <property type="project" value="UniProtKB-EC"/>
</dbReference>
<dbReference type="EMBL" id="PVTO01000002">
    <property type="protein sequence ID" value="PRY83929.1"/>
    <property type="molecule type" value="Genomic_DNA"/>
</dbReference>
<dbReference type="GO" id="GO:0009229">
    <property type="term" value="P:thiamine diphosphate biosynthetic process"/>
    <property type="evidence" value="ECO:0007669"/>
    <property type="project" value="UniProtKB-UniRule"/>
</dbReference>
<evidence type="ECO:0000256" key="14">
    <source>
        <dbReference type="ARBA" id="ARBA00066827"/>
    </source>
</evidence>
<comment type="subcellular location">
    <subcellularLocation>
        <location evidence="1 19">Cytoplasm</location>
    </subcellularLocation>
</comment>
<dbReference type="Pfam" id="PF02568">
    <property type="entry name" value="ThiI"/>
    <property type="match status" value="1"/>
</dbReference>
<evidence type="ECO:0000256" key="8">
    <source>
        <dbReference type="ARBA" id="ARBA00022884"/>
    </source>
</evidence>
<dbReference type="SUPFAM" id="SSF143437">
    <property type="entry name" value="THUMP domain-like"/>
    <property type="match status" value="1"/>
</dbReference>
<evidence type="ECO:0000256" key="1">
    <source>
        <dbReference type="ARBA" id="ARBA00004496"/>
    </source>
</evidence>
<evidence type="ECO:0000256" key="9">
    <source>
        <dbReference type="ARBA" id="ARBA00022977"/>
    </source>
</evidence>
<evidence type="ECO:0000256" key="3">
    <source>
        <dbReference type="ARBA" id="ARBA00022490"/>
    </source>
</evidence>
<dbReference type="InterPro" id="IPR003720">
    <property type="entry name" value="tRNA_STrfase"/>
</dbReference>
<dbReference type="UniPathway" id="UPA00060"/>
<comment type="similarity">
    <text evidence="13 19">Belongs to the ThiI family.</text>
</comment>
<evidence type="ECO:0000256" key="13">
    <source>
        <dbReference type="ARBA" id="ARBA00061472"/>
    </source>
</evidence>
<name>A0A2T0WB40_9LACT</name>
<evidence type="ECO:0000256" key="6">
    <source>
        <dbReference type="ARBA" id="ARBA00022741"/>
    </source>
</evidence>
<evidence type="ECO:0000256" key="15">
    <source>
        <dbReference type="ARBA" id="ARBA00071867"/>
    </source>
</evidence>
<comment type="pathway">
    <text evidence="2 19">Cofactor biosynthesis; thiamine diphosphate biosynthesis.</text>
</comment>
<protein>
    <recommendedName>
        <fullName evidence="15 19">Probable tRNA sulfurtransferase</fullName>
        <ecNumber evidence="14 19">2.8.1.4</ecNumber>
    </recommendedName>
    <alternativeName>
        <fullName evidence="16 19">Sulfur carrier protein ThiS sulfurtransferase</fullName>
    </alternativeName>
    <alternativeName>
        <fullName evidence="17 19">Thiamine biosynthesis protein ThiI</fullName>
    </alternativeName>
    <alternativeName>
        <fullName evidence="18 19">tRNA 4-thiouridine synthase</fullName>
    </alternativeName>
</protein>
<reference evidence="21 22" key="1">
    <citation type="submission" date="2018-03" db="EMBL/GenBank/DDBJ databases">
        <title>Genomic Encyclopedia of Archaeal and Bacterial Type Strains, Phase II (KMG-II): from individual species to whole genera.</title>
        <authorList>
            <person name="Goeker M."/>
        </authorList>
    </citation>
    <scope>NUCLEOTIDE SEQUENCE [LARGE SCALE GENOMIC DNA]</scope>
    <source>
        <strain evidence="21 22">DSM 13175</strain>
    </source>
</reference>
<dbReference type="PANTHER" id="PTHR43209:SF1">
    <property type="entry name" value="TRNA SULFURTRANSFERASE"/>
    <property type="match status" value="1"/>
</dbReference>
<dbReference type="GO" id="GO:0009228">
    <property type="term" value="P:thiamine biosynthetic process"/>
    <property type="evidence" value="ECO:0007669"/>
    <property type="project" value="UniProtKB-KW"/>
</dbReference>
<dbReference type="PANTHER" id="PTHR43209">
    <property type="entry name" value="TRNA SULFURTRANSFERASE"/>
    <property type="match status" value="1"/>
</dbReference>
<evidence type="ECO:0000256" key="10">
    <source>
        <dbReference type="ARBA" id="ARBA00050570"/>
    </source>
</evidence>
<evidence type="ECO:0000256" key="11">
    <source>
        <dbReference type="ARBA" id="ARBA00052330"/>
    </source>
</evidence>
<keyword evidence="4 19" id="KW-0820">tRNA-binding</keyword>
<dbReference type="Pfam" id="PF22025">
    <property type="entry name" value="ThiI_fer"/>
    <property type="match status" value="1"/>
</dbReference>
<dbReference type="GO" id="GO:0005524">
    <property type="term" value="F:ATP binding"/>
    <property type="evidence" value="ECO:0007669"/>
    <property type="project" value="UniProtKB-UniRule"/>
</dbReference>
<dbReference type="NCBIfam" id="TIGR00342">
    <property type="entry name" value="tRNA uracil 4-sulfurtransferase ThiI"/>
    <property type="match status" value="1"/>
</dbReference>
<dbReference type="GO" id="GO:0004810">
    <property type="term" value="F:CCA tRNA nucleotidyltransferase activity"/>
    <property type="evidence" value="ECO:0007669"/>
    <property type="project" value="InterPro"/>
</dbReference>
<dbReference type="InterPro" id="IPR049961">
    <property type="entry name" value="ThiI_N"/>
</dbReference>
<keyword evidence="22" id="KW-1185">Reference proteome</keyword>
<evidence type="ECO:0000256" key="18">
    <source>
        <dbReference type="ARBA" id="ARBA00080570"/>
    </source>
</evidence>
<dbReference type="Gene3D" id="3.40.50.620">
    <property type="entry name" value="HUPs"/>
    <property type="match status" value="1"/>
</dbReference>
<dbReference type="Gene3D" id="3.30.2130.30">
    <property type="match status" value="1"/>
</dbReference>
<dbReference type="InterPro" id="IPR014729">
    <property type="entry name" value="Rossmann-like_a/b/a_fold"/>
</dbReference>
<dbReference type="InterPro" id="IPR050102">
    <property type="entry name" value="tRNA_sulfurtransferase_ThiI"/>
</dbReference>
<dbReference type="InterPro" id="IPR054173">
    <property type="entry name" value="ThiI_fer"/>
</dbReference>
<dbReference type="GO" id="GO:0002937">
    <property type="term" value="P:tRNA 4-thiouridine biosynthesis"/>
    <property type="evidence" value="ECO:0007669"/>
    <property type="project" value="TreeGrafter"/>
</dbReference>
<evidence type="ECO:0000256" key="19">
    <source>
        <dbReference type="HAMAP-Rule" id="MF_00021"/>
    </source>
</evidence>
<keyword evidence="6 19" id="KW-0547">Nucleotide-binding</keyword>
<dbReference type="EC" id="2.8.1.4" evidence="14 19"/>
<comment type="function">
    <text evidence="12 19">Catalyzes the ATP-dependent transfer of a sulfur to tRNA to produce 4-thiouridine in position 8 of tRNAs, which functions as a near-UV photosensor. Also catalyzes the transfer of sulfur to the sulfur carrier protein ThiS, forming ThiS-thiocarboxylate. This is a step in the synthesis of thiazole, in the thiamine biosynthesis pathway. The sulfur is donated as persulfide by IscS.</text>
</comment>
<dbReference type="GO" id="GO:0005829">
    <property type="term" value="C:cytosol"/>
    <property type="evidence" value="ECO:0007669"/>
    <property type="project" value="TreeGrafter"/>
</dbReference>
<feature type="domain" description="THUMP" evidence="20">
    <location>
        <begin position="60"/>
        <end position="165"/>
    </location>
</feature>
<dbReference type="Proteomes" id="UP000238205">
    <property type="component" value="Unassembled WGS sequence"/>
</dbReference>
<dbReference type="RefSeq" id="WP_106190607.1">
    <property type="nucleotide sequence ID" value="NZ_PVTO01000002.1"/>
</dbReference>
<evidence type="ECO:0000256" key="12">
    <source>
        <dbReference type="ARBA" id="ARBA00058382"/>
    </source>
</evidence>
<sequence>MEITEILVRYGELSTKGKNRKYFIKKLHGNVRLKLTAFKKINIVANRDRLHITLNGENGEAVMEELKDVFGISSFSPVIRVDKSVEEAKHAVVQLIKKQFKENMTFRINTKRADHDFEYDTNDLNRILGTEVERAVQPISVRMKEPDVDVRVEVRLDGIFISVETLSGAGGLPVGTAGKGMLMMSGGIDSPVAGYLSLKRGMEIEAVHFHSPPYTSPQALQKAIDLTSKLANYSGEITFIEVPFTEIQEAIKKQIPEDYAMTITRRMMLRITDKIRGKRSGLAIMNGESLGQVASQTLESMLAINEVTSTPILRPLISMDKTDIISVARKIDTFDLAIQPYEDCCTVFAPAKPKTKPKLKKVLEMEESLAIDQLISDTLSRLKIQTITRHDNSESTDQTTFDSLF</sequence>
<accession>A0A2T0WB40</accession>
<keyword evidence="7 19" id="KW-0067">ATP-binding</keyword>
<evidence type="ECO:0000256" key="17">
    <source>
        <dbReference type="ARBA" id="ARBA00077849"/>
    </source>
</evidence>
<evidence type="ECO:0000256" key="4">
    <source>
        <dbReference type="ARBA" id="ARBA00022555"/>
    </source>
</evidence>
<evidence type="ECO:0000313" key="22">
    <source>
        <dbReference type="Proteomes" id="UP000238205"/>
    </source>
</evidence>
<dbReference type="PROSITE" id="PS51165">
    <property type="entry name" value="THUMP"/>
    <property type="match status" value="1"/>
</dbReference>
<evidence type="ECO:0000256" key="2">
    <source>
        <dbReference type="ARBA" id="ARBA00004948"/>
    </source>
</evidence>
<evidence type="ECO:0000313" key="21">
    <source>
        <dbReference type="EMBL" id="PRY83929.1"/>
    </source>
</evidence>
<dbReference type="SMART" id="SM00981">
    <property type="entry name" value="THUMP"/>
    <property type="match status" value="1"/>
</dbReference>
<dbReference type="AlphaFoldDB" id="A0A2T0WB40"/>
<dbReference type="HAMAP" id="MF_00021">
    <property type="entry name" value="ThiI"/>
    <property type="match status" value="1"/>
</dbReference>
<keyword evidence="9 19" id="KW-0784">Thiamine biosynthesis</keyword>
<dbReference type="InterPro" id="IPR004114">
    <property type="entry name" value="THUMP_dom"/>
</dbReference>
<keyword evidence="8 19" id="KW-0694">RNA-binding</keyword>
<dbReference type="GO" id="GO:0052837">
    <property type="term" value="P:thiazole biosynthetic process"/>
    <property type="evidence" value="ECO:0007669"/>
    <property type="project" value="TreeGrafter"/>
</dbReference>
<evidence type="ECO:0000256" key="7">
    <source>
        <dbReference type="ARBA" id="ARBA00022840"/>
    </source>
</evidence>
<dbReference type="FunFam" id="3.40.50.620:FF:000053">
    <property type="entry name" value="Probable tRNA sulfurtransferase"/>
    <property type="match status" value="1"/>
</dbReference>
<feature type="binding site" evidence="19">
    <location>
        <position position="265"/>
    </location>
    <ligand>
        <name>ATP</name>
        <dbReference type="ChEBI" id="CHEBI:30616"/>
    </ligand>
</feature>
<comment type="catalytic activity">
    <reaction evidence="11 19">
        <text>[ThiS sulfur-carrier protein]-C-terminal Gly-Gly-AMP + S-sulfanyl-L-cysteinyl-[cysteine desulfurase] + AH2 = [ThiS sulfur-carrier protein]-C-terminal-Gly-aminoethanethioate + L-cysteinyl-[cysteine desulfurase] + A + AMP + 2 H(+)</text>
        <dbReference type="Rhea" id="RHEA:43340"/>
        <dbReference type="Rhea" id="RHEA-COMP:12157"/>
        <dbReference type="Rhea" id="RHEA-COMP:12158"/>
        <dbReference type="Rhea" id="RHEA-COMP:12910"/>
        <dbReference type="Rhea" id="RHEA-COMP:19908"/>
        <dbReference type="ChEBI" id="CHEBI:13193"/>
        <dbReference type="ChEBI" id="CHEBI:15378"/>
        <dbReference type="ChEBI" id="CHEBI:17499"/>
        <dbReference type="ChEBI" id="CHEBI:29950"/>
        <dbReference type="ChEBI" id="CHEBI:61963"/>
        <dbReference type="ChEBI" id="CHEBI:90618"/>
        <dbReference type="ChEBI" id="CHEBI:232372"/>
        <dbReference type="ChEBI" id="CHEBI:456215"/>
    </reaction>
</comment>
<dbReference type="CDD" id="cd11716">
    <property type="entry name" value="THUMP_ThiI"/>
    <property type="match status" value="1"/>
</dbReference>
<evidence type="ECO:0000256" key="16">
    <source>
        <dbReference type="ARBA" id="ARBA00075337"/>
    </source>
</evidence>
<organism evidence="21 22">
    <name type="scientific">Alkalibacterium olivapovliticus</name>
    <dbReference type="NCBI Taxonomy" id="99907"/>
    <lineage>
        <taxon>Bacteria</taxon>
        <taxon>Bacillati</taxon>
        <taxon>Bacillota</taxon>
        <taxon>Bacilli</taxon>
        <taxon>Lactobacillales</taxon>
        <taxon>Carnobacteriaceae</taxon>
        <taxon>Alkalibacterium</taxon>
    </lineage>
</organism>
<dbReference type="InterPro" id="IPR049962">
    <property type="entry name" value="THUMP_ThiI"/>
</dbReference>